<organism evidence="1">
    <name type="scientific">Rhizophora mucronata</name>
    <name type="common">Asiatic mangrove</name>
    <dbReference type="NCBI Taxonomy" id="61149"/>
    <lineage>
        <taxon>Eukaryota</taxon>
        <taxon>Viridiplantae</taxon>
        <taxon>Streptophyta</taxon>
        <taxon>Embryophyta</taxon>
        <taxon>Tracheophyta</taxon>
        <taxon>Spermatophyta</taxon>
        <taxon>Magnoliopsida</taxon>
        <taxon>eudicotyledons</taxon>
        <taxon>Gunneridae</taxon>
        <taxon>Pentapetalae</taxon>
        <taxon>rosids</taxon>
        <taxon>fabids</taxon>
        <taxon>Malpighiales</taxon>
        <taxon>Rhizophoraceae</taxon>
        <taxon>Rhizophora</taxon>
    </lineage>
</organism>
<accession>A0A2P2QPB8</accession>
<name>A0A2P2QPB8_RHIMU</name>
<dbReference type="EMBL" id="GGEC01088392">
    <property type="protein sequence ID" value="MBX68876.1"/>
    <property type="molecule type" value="Transcribed_RNA"/>
</dbReference>
<evidence type="ECO:0000313" key="1">
    <source>
        <dbReference type="EMBL" id="MBX68876.1"/>
    </source>
</evidence>
<reference evidence="1" key="1">
    <citation type="submission" date="2018-02" db="EMBL/GenBank/DDBJ databases">
        <title>Rhizophora mucronata_Transcriptome.</title>
        <authorList>
            <person name="Meera S.P."/>
            <person name="Sreeshan A."/>
            <person name="Augustine A."/>
        </authorList>
    </citation>
    <scope>NUCLEOTIDE SEQUENCE</scope>
    <source>
        <tissue evidence="1">Leaf</tissue>
    </source>
</reference>
<sequence>MEFEITTVHFILQTWKTCNKIYQEPNSLNNLIIWYGLRL</sequence>
<proteinExistence type="predicted"/>
<dbReference type="AlphaFoldDB" id="A0A2P2QPB8"/>
<protein>
    <submittedName>
        <fullName evidence="1">Uncharacterized protein</fullName>
    </submittedName>
</protein>